<evidence type="ECO:0000313" key="20">
    <source>
        <dbReference type="Proteomes" id="UP000600877"/>
    </source>
</evidence>
<evidence type="ECO:0000256" key="5">
    <source>
        <dbReference type="ARBA" id="ARBA00022553"/>
    </source>
</evidence>
<dbReference type="CDD" id="cd00130">
    <property type="entry name" value="PAS"/>
    <property type="match status" value="3"/>
</dbReference>
<dbReference type="NCBIfam" id="TIGR00229">
    <property type="entry name" value="sensory_box"/>
    <property type="match status" value="3"/>
</dbReference>
<dbReference type="SMART" id="SM00091">
    <property type="entry name" value="PAS"/>
    <property type="match status" value="3"/>
</dbReference>
<evidence type="ECO:0000313" key="19">
    <source>
        <dbReference type="EMBL" id="GGX78544.1"/>
    </source>
</evidence>
<dbReference type="CDD" id="cd17546">
    <property type="entry name" value="REC_hyHK_CKI1_RcsC-like"/>
    <property type="match status" value="1"/>
</dbReference>
<evidence type="ECO:0000256" key="11">
    <source>
        <dbReference type="ARBA" id="ARBA00023136"/>
    </source>
</evidence>
<evidence type="ECO:0000256" key="6">
    <source>
        <dbReference type="ARBA" id="ARBA00022692"/>
    </source>
</evidence>
<evidence type="ECO:0000256" key="9">
    <source>
        <dbReference type="ARBA" id="ARBA00022989"/>
    </source>
</evidence>
<dbReference type="InterPro" id="IPR005467">
    <property type="entry name" value="His_kinase_dom"/>
</dbReference>
<evidence type="ECO:0000256" key="8">
    <source>
        <dbReference type="ARBA" id="ARBA00022840"/>
    </source>
</evidence>
<evidence type="ECO:0000256" key="1">
    <source>
        <dbReference type="ARBA" id="ARBA00000085"/>
    </source>
</evidence>
<dbReference type="InterPro" id="IPR036641">
    <property type="entry name" value="HPT_dom_sf"/>
</dbReference>
<protein>
    <recommendedName>
        <fullName evidence="3">histidine kinase</fullName>
        <ecNumber evidence="3">2.7.13.3</ecNumber>
    </recommendedName>
</protein>
<dbReference type="SMART" id="SM00387">
    <property type="entry name" value="HATPase_c"/>
    <property type="match status" value="1"/>
</dbReference>
<dbReference type="InterPro" id="IPR005330">
    <property type="entry name" value="MHYT_dom"/>
</dbReference>
<dbReference type="EC" id="2.7.13.3" evidence="3"/>
<dbReference type="InterPro" id="IPR013655">
    <property type="entry name" value="PAS_fold_3"/>
</dbReference>
<feature type="modified residue" description="4-aspartylphosphate" evidence="12">
    <location>
        <position position="947"/>
    </location>
</feature>
<feature type="domain" description="Histidine kinase" evidence="14">
    <location>
        <begin position="663"/>
        <end position="879"/>
    </location>
</feature>
<feature type="transmembrane region" description="Helical" evidence="13">
    <location>
        <begin position="190"/>
        <end position="211"/>
    </location>
</feature>
<dbReference type="InterPro" id="IPR001789">
    <property type="entry name" value="Sig_transdc_resp-reg_receiver"/>
</dbReference>
<feature type="transmembrane region" description="Helical" evidence="13">
    <location>
        <begin position="23"/>
        <end position="46"/>
    </location>
</feature>
<dbReference type="InterPro" id="IPR000700">
    <property type="entry name" value="PAS-assoc_C"/>
</dbReference>
<feature type="transmembrane region" description="Helical" evidence="13">
    <location>
        <begin position="156"/>
        <end position="178"/>
    </location>
</feature>
<dbReference type="InterPro" id="IPR036097">
    <property type="entry name" value="HisK_dim/P_sf"/>
</dbReference>
<dbReference type="SUPFAM" id="SSF47226">
    <property type="entry name" value="Histidine-containing phosphotransfer domain, HPT domain"/>
    <property type="match status" value="1"/>
</dbReference>
<dbReference type="SMART" id="SM00086">
    <property type="entry name" value="PAC"/>
    <property type="match status" value="3"/>
</dbReference>
<dbReference type="Gene3D" id="3.40.50.2300">
    <property type="match status" value="1"/>
</dbReference>
<dbReference type="InterPro" id="IPR013767">
    <property type="entry name" value="PAS_fold"/>
</dbReference>
<gene>
    <name evidence="19" type="ORF">GCM10011290_02420</name>
</gene>
<dbReference type="Gene3D" id="3.30.565.10">
    <property type="entry name" value="Histidine kinase-like ATPase, C-terminal domain"/>
    <property type="match status" value="1"/>
</dbReference>
<evidence type="ECO:0000256" key="10">
    <source>
        <dbReference type="ARBA" id="ARBA00023012"/>
    </source>
</evidence>
<dbReference type="EMBL" id="BMYW01000001">
    <property type="protein sequence ID" value="GGX78544.1"/>
    <property type="molecule type" value="Genomic_DNA"/>
</dbReference>
<feature type="transmembrane region" description="Helical" evidence="13">
    <location>
        <begin position="93"/>
        <end position="112"/>
    </location>
</feature>
<feature type="domain" description="PAC" evidence="17">
    <location>
        <begin position="471"/>
        <end position="523"/>
    </location>
</feature>
<dbReference type="InterPro" id="IPR000014">
    <property type="entry name" value="PAS"/>
</dbReference>
<dbReference type="Gene3D" id="3.30.450.20">
    <property type="entry name" value="PAS domain"/>
    <property type="match status" value="3"/>
</dbReference>
<keyword evidence="10" id="KW-0902">Two-component regulatory system</keyword>
<feature type="domain" description="Response regulatory" evidence="15">
    <location>
        <begin position="898"/>
        <end position="1017"/>
    </location>
</feature>
<evidence type="ECO:0000259" key="15">
    <source>
        <dbReference type="PROSITE" id="PS50110"/>
    </source>
</evidence>
<comment type="catalytic activity">
    <reaction evidence="1">
        <text>ATP + protein L-histidine = ADP + protein N-phospho-L-histidine.</text>
        <dbReference type="EC" id="2.7.13.3"/>
    </reaction>
</comment>
<dbReference type="PROSITE" id="PS50113">
    <property type="entry name" value="PAC"/>
    <property type="match status" value="3"/>
</dbReference>
<accession>A0ABQ2YCJ3</accession>
<evidence type="ECO:0000256" key="12">
    <source>
        <dbReference type="PROSITE-ProRule" id="PRU00169"/>
    </source>
</evidence>
<dbReference type="InterPro" id="IPR011006">
    <property type="entry name" value="CheY-like_superfamily"/>
</dbReference>
<evidence type="ECO:0000256" key="7">
    <source>
        <dbReference type="ARBA" id="ARBA00022741"/>
    </source>
</evidence>
<keyword evidence="20" id="KW-1185">Reference proteome</keyword>
<name>A0ABQ2YCJ3_9NEIS</name>
<comment type="caution">
    <text evidence="19">The sequence shown here is derived from an EMBL/GenBank/DDBJ whole genome shotgun (WGS) entry which is preliminary data.</text>
</comment>
<feature type="transmembrane region" description="Helical" evidence="13">
    <location>
        <begin position="58"/>
        <end position="81"/>
    </location>
</feature>
<dbReference type="InterPro" id="IPR036890">
    <property type="entry name" value="HATPase_C_sf"/>
</dbReference>
<keyword evidence="7" id="KW-0547">Nucleotide-binding</keyword>
<keyword evidence="9 13" id="KW-1133">Transmembrane helix</keyword>
<dbReference type="RefSeq" id="WP_189372283.1">
    <property type="nucleotide sequence ID" value="NZ_BMYW01000001.1"/>
</dbReference>
<feature type="transmembrane region" description="Helical" evidence="13">
    <location>
        <begin position="124"/>
        <end position="144"/>
    </location>
</feature>
<dbReference type="Pfam" id="PF02518">
    <property type="entry name" value="HATPase_c"/>
    <property type="match status" value="1"/>
</dbReference>
<dbReference type="SUPFAM" id="SSF47384">
    <property type="entry name" value="Homodimeric domain of signal transducing histidine kinase"/>
    <property type="match status" value="1"/>
</dbReference>
<evidence type="ECO:0000259" key="16">
    <source>
        <dbReference type="PROSITE" id="PS50112"/>
    </source>
</evidence>
<dbReference type="PROSITE" id="PS50109">
    <property type="entry name" value="HIS_KIN"/>
    <property type="match status" value="1"/>
</dbReference>
<evidence type="ECO:0000259" key="18">
    <source>
        <dbReference type="PROSITE" id="PS50924"/>
    </source>
</evidence>
<dbReference type="PROSITE" id="PS50110">
    <property type="entry name" value="RESPONSE_REGULATORY"/>
    <property type="match status" value="1"/>
</dbReference>
<organism evidence="19 20">
    <name type="scientific">Vogesella alkaliphila</name>
    <dbReference type="NCBI Taxonomy" id="1193621"/>
    <lineage>
        <taxon>Bacteria</taxon>
        <taxon>Pseudomonadati</taxon>
        <taxon>Pseudomonadota</taxon>
        <taxon>Betaproteobacteria</taxon>
        <taxon>Neisseriales</taxon>
        <taxon>Chromobacteriaceae</taxon>
        <taxon>Vogesella</taxon>
    </lineage>
</organism>
<dbReference type="Pfam" id="PF00989">
    <property type="entry name" value="PAS"/>
    <property type="match status" value="1"/>
</dbReference>
<dbReference type="Pfam" id="PF00512">
    <property type="entry name" value="HisKA"/>
    <property type="match status" value="1"/>
</dbReference>
<keyword evidence="8" id="KW-0067">ATP-binding</keyword>
<dbReference type="InterPro" id="IPR001610">
    <property type="entry name" value="PAC"/>
</dbReference>
<dbReference type="CDD" id="cd00082">
    <property type="entry name" value="HisKA"/>
    <property type="match status" value="1"/>
</dbReference>
<dbReference type="PROSITE" id="PS50924">
    <property type="entry name" value="MHYT"/>
    <property type="match status" value="1"/>
</dbReference>
<evidence type="ECO:0000259" key="14">
    <source>
        <dbReference type="PROSITE" id="PS50109"/>
    </source>
</evidence>
<dbReference type="InterPro" id="IPR004358">
    <property type="entry name" value="Sig_transdc_His_kin-like_C"/>
</dbReference>
<dbReference type="SUPFAM" id="SSF55785">
    <property type="entry name" value="PYP-like sensor domain (PAS domain)"/>
    <property type="match status" value="3"/>
</dbReference>
<dbReference type="SMART" id="SM00388">
    <property type="entry name" value="HisKA"/>
    <property type="match status" value="1"/>
</dbReference>
<evidence type="ECO:0000256" key="3">
    <source>
        <dbReference type="ARBA" id="ARBA00012438"/>
    </source>
</evidence>
<dbReference type="InterPro" id="IPR003594">
    <property type="entry name" value="HATPase_dom"/>
</dbReference>
<evidence type="ECO:0000256" key="2">
    <source>
        <dbReference type="ARBA" id="ARBA00004651"/>
    </source>
</evidence>
<evidence type="ECO:0000256" key="13">
    <source>
        <dbReference type="PROSITE-ProRule" id="PRU00244"/>
    </source>
</evidence>
<dbReference type="PRINTS" id="PR00344">
    <property type="entry name" value="BCTRLSENSOR"/>
</dbReference>
<dbReference type="SMART" id="SM00448">
    <property type="entry name" value="REC"/>
    <property type="match status" value="1"/>
</dbReference>
<keyword evidence="4" id="KW-1003">Cell membrane</keyword>
<feature type="transmembrane region" description="Helical" evidence="13">
    <location>
        <begin position="231"/>
        <end position="254"/>
    </location>
</feature>
<comment type="subcellular location">
    <subcellularLocation>
        <location evidence="2">Cell membrane</location>
        <topology evidence="2">Multi-pass membrane protein</topology>
    </subcellularLocation>
</comment>
<keyword evidence="5 12" id="KW-0597">Phosphoprotein</keyword>
<proteinExistence type="predicted"/>
<dbReference type="Pfam" id="PF00072">
    <property type="entry name" value="Response_reg"/>
    <property type="match status" value="1"/>
</dbReference>
<dbReference type="CDD" id="cd16922">
    <property type="entry name" value="HATPase_EvgS-ArcB-TorS-like"/>
    <property type="match status" value="1"/>
</dbReference>
<feature type="domain" description="PAS" evidence="16">
    <location>
        <begin position="413"/>
        <end position="468"/>
    </location>
</feature>
<dbReference type="Gene3D" id="1.20.120.160">
    <property type="entry name" value="HPT domain"/>
    <property type="match status" value="1"/>
</dbReference>
<feature type="domain" description="PAS" evidence="16">
    <location>
        <begin position="266"/>
        <end position="336"/>
    </location>
</feature>
<dbReference type="PANTHER" id="PTHR45339:SF1">
    <property type="entry name" value="HYBRID SIGNAL TRANSDUCTION HISTIDINE KINASE J"/>
    <property type="match status" value="1"/>
</dbReference>
<dbReference type="InterPro" id="IPR035965">
    <property type="entry name" value="PAS-like_dom_sf"/>
</dbReference>
<dbReference type="SUPFAM" id="SSF55874">
    <property type="entry name" value="ATPase domain of HSP90 chaperone/DNA topoisomerase II/histidine kinase"/>
    <property type="match status" value="1"/>
</dbReference>
<evidence type="ECO:0000259" key="17">
    <source>
        <dbReference type="PROSITE" id="PS50113"/>
    </source>
</evidence>
<dbReference type="Pfam" id="PF08447">
    <property type="entry name" value="PAS_3"/>
    <property type="match status" value="2"/>
</dbReference>
<keyword evidence="11 13" id="KW-0472">Membrane</keyword>
<keyword evidence="6 13" id="KW-0812">Transmembrane</keyword>
<dbReference type="PROSITE" id="PS50112">
    <property type="entry name" value="PAS"/>
    <property type="match status" value="3"/>
</dbReference>
<feature type="domain" description="PAC" evidence="17">
    <location>
        <begin position="593"/>
        <end position="645"/>
    </location>
</feature>
<sequence>MLELFLLRDGAATPLLLGSYDPWLVALSLLIAVFSSSMALQVAGLARIAHSAAMRQTALLSGSLALSGGIWAMHFIGMLAFEICTVVSYDARLTLLSMLPAMLASWVALNLISHREINRWQLVMGGILVGAGIGTMHYSGMAAMQMAPLLRYDPPWFAASLLVAVALAILSLWIRFGLRRSGRFKVNQAILLGGLVMGLAIAGMHYTGMAAARFIGTPQADYQPGMNSNALLAVAVGLITVSSSVFVLAGNAYLRYRHLYTQKLDSENRLRAIVDTAVDGIITINHKGIIQSLNHSAERLFGWRESELIGLNIKRLMPEPYRANHDGYLANYLKTGAAKIIGQGREVTAMRRDGSLLPVRLAVGRAETPGQPVFVGFLTDISEHKAMERELRAREAQYRTLIGNIPGVAFRSLIDHDWSKLFVSDAVETLIGWDKSAFMDGRLSFADIIHPDDLDRVRTEVEQALAARRPYVLEYRLRHRDGGERWVSESASGVYDEEGKVQWIDGVIIDVTRSKLRNAEFEGIVQAMRQAMAVVEFDLDGTILDANDNFLRLSGYRLDELRGQHHRRLCLPDEAASADYQAFWTTLRHGEFLQGEYCRLAKDGHRFWIHASYNPILDADGKPWKIVKLASDLSERKAMEHDLLLARDKAEQAASAKGMFLANMSHEIRTPMNAIIGFTELLLSGRLDDEQRRHLGTVRQSARSLLGLLNDILDTAKLERGAIELDCDDFSLRELCQQVLAALQLQANQKGLALRLDYPAKLAEHYHGDAMRVRQVLTNLLGNAVKFTEHGSVTLQVRQQQGRLQLDVIDTGIGIAPERLPHIFAPFTQADASMARRFGGTGLGTTIARQLVELMGGHIEASSQQGAGSCFSVALPLPVAQGSSHSAPAIPLQLPALHILVADDVPQNLELLQLALSRDGHRVSCARNGEEACQQYQQQHVDVVLMDVQMPVLDGLQATRRIRQLERQLQRPAVPVIALTASVLEKDRREAGAAGMNGFASKPVDMPQLYAEIARVLQLQGTQAVQPAPAPAAPALTEIDWHGASLRWGSREQLLPHLQRFVTEYADLANSLQQAPASALSALAHRARGAAANLGLLRLAAVLAEIEREGSLTPAHLAALNPALAAACAAVAGEQAATAPAGATTPVPEQALRPLLQALADACRHGEFDEPSLNALAPHLPGALFAPLQQALDSFDFEQALHQLALIERQLGTPTGVAP</sequence>
<feature type="domain" description="PAC" evidence="17">
    <location>
        <begin position="343"/>
        <end position="393"/>
    </location>
</feature>
<dbReference type="InterPro" id="IPR003661">
    <property type="entry name" value="HisK_dim/P_dom"/>
</dbReference>
<feature type="domain" description="PAS" evidence="16">
    <location>
        <begin position="517"/>
        <end position="564"/>
    </location>
</feature>
<dbReference type="Proteomes" id="UP000600877">
    <property type="component" value="Unassembled WGS sequence"/>
</dbReference>
<evidence type="ECO:0000256" key="4">
    <source>
        <dbReference type="ARBA" id="ARBA00022475"/>
    </source>
</evidence>
<dbReference type="SUPFAM" id="SSF52172">
    <property type="entry name" value="CheY-like"/>
    <property type="match status" value="1"/>
</dbReference>
<dbReference type="Gene3D" id="1.10.287.130">
    <property type="match status" value="1"/>
</dbReference>
<reference evidence="20" key="1">
    <citation type="journal article" date="2019" name="Int. J. Syst. Evol. Microbiol.">
        <title>The Global Catalogue of Microorganisms (GCM) 10K type strain sequencing project: providing services to taxonomists for standard genome sequencing and annotation.</title>
        <authorList>
            <consortium name="The Broad Institute Genomics Platform"/>
            <consortium name="The Broad Institute Genome Sequencing Center for Infectious Disease"/>
            <person name="Wu L."/>
            <person name="Ma J."/>
        </authorList>
    </citation>
    <scope>NUCLEOTIDE SEQUENCE [LARGE SCALE GENOMIC DNA]</scope>
    <source>
        <strain evidence="20">KCTC 32041</strain>
    </source>
</reference>
<dbReference type="PANTHER" id="PTHR45339">
    <property type="entry name" value="HYBRID SIGNAL TRANSDUCTION HISTIDINE KINASE J"/>
    <property type="match status" value="1"/>
</dbReference>
<feature type="domain" description="MHYT" evidence="18">
    <location>
        <begin position="20"/>
        <end position="215"/>
    </location>
</feature>
<dbReference type="Pfam" id="PF03707">
    <property type="entry name" value="MHYT"/>
    <property type="match status" value="3"/>
</dbReference>